<dbReference type="Proteomes" id="UP001595891">
    <property type="component" value="Unassembled WGS sequence"/>
</dbReference>
<evidence type="ECO:0000313" key="4">
    <source>
        <dbReference type="Proteomes" id="UP001595891"/>
    </source>
</evidence>
<evidence type="ECO:0000313" key="3">
    <source>
        <dbReference type="EMBL" id="MFC4591501.1"/>
    </source>
</evidence>
<dbReference type="SMART" id="SM00347">
    <property type="entry name" value="HTH_MARR"/>
    <property type="match status" value="1"/>
</dbReference>
<dbReference type="SUPFAM" id="SSF46785">
    <property type="entry name" value="Winged helix' DNA-binding domain"/>
    <property type="match status" value="1"/>
</dbReference>
<dbReference type="InterPro" id="IPR052526">
    <property type="entry name" value="HTH-type_Bedaq_tolerance"/>
</dbReference>
<dbReference type="Gene3D" id="1.10.287.100">
    <property type="match status" value="1"/>
</dbReference>
<accession>A0ABV9EPB4</accession>
<organism evidence="3 4">
    <name type="scientific">Sphaerisporangium corydalis</name>
    <dbReference type="NCBI Taxonomy" id="1441875"/>
    <lineage>
        <taxon>Bacteria</taxon>
        <taxon>Bacillati</taxon>
        <taxon>Actinomycetota</taxon>
        <taxon>Actinomycetes</taxon>
        <taxon>Streptosporangiales</taxon>
        <taxon>Streptosporangiaceae</taxon>
        <taxon>Sphaerisporangium</taxon>
    </lineage>
</organism>
<feature type="region of interest" description="Disordered" evidence="1">
    <location>
        <begin position="1"/>
        <end position="33"/>
    </location>
</feature>
<feature type="region of interest" description="Disordered" evidence="1">
    <location>
        <begin position="141"/>
        <end position="178"/>
    </location>
</feature>
<proteinExistence type="predicted"/>
<feature type="compositionally biased region" description="Gly residues" evidence="1">
    <location>
        <begin position="167"/>
        <end position="178"/>
    </location>
</feature>
<dbReference type="Gene3D" id="1.10.10.10">
    <property type="entry name" value="Winged helix-like DNA-binding domain superfamily/Winged helix DNA-binding domain"/>
    <property type="match status" value="1"/>
</dbReference>
<comment type="caution">
    <text evidence="3">The sequence shown here is derived from an EMBL/GenBank/DDBJ whole genome shotgun (WGS) entry which is preliminary data.</text>
</comment>
<dbReference type="RefSeq" id="WP_262847189.1">
    <property type="nucleotide sequence ID" value="NZ_JANZYP010000059.1"/>
</dbReference>
<keyword evidence="4" id="KW-1185">Reference proteome</keyword>
<dbReference type="PANTHER" id="PTHR39515:SF2">
    <property type="entry name" value="HTH-TYPE TRANSCRIPTIONAL REGULATOR RV0880"/>
    <property type="match status" value="1"/>
</dbReference>
<evidence type="ECO:0000259" key="2">
    <source>
        <dbReference type="PROSITE" id="PS50995"/>
    </source>
</evidence>
<gene>
    <name evidence="3" type="ORF">ACFO8L_35780</name>
</gene>
<dbReference type="InterPro" id="IPR036388">
    <property type="entry name" value="WH-like_DNA-bd_sf"/>
</dbReference>
<name>A0ABV9EPB4_9ACTN</name>
<dbReference type="InterPro" id="IPR000835">
    <property type="entry name" value="HTH_MarR-typ"/>
</dbReference>
<protein>
    <submittedName>
        <fullName evidence="3">MarR family winged helix-turn-helix transcriptional regulator</fullName>
    </submittedName>
</protein>
<feature type="compositionally biased region" description="Low complexity" evidence="1">
    <location>
        <begin position="144"/>
        <end position="166"/>
    </location>
</feature>
<feature type="domain" description="HTH marR-type" evidence="2">
    <location>
        <begin position="1"/>
        <end position="142"/>
    </location>
</feature>
<reference evidence="4" key="1">
    <citation type="journal article" date="2019" name="Int. J. Syst. Evol. Microbiol.">
        <title>The Global Catalogue of Microorganisms (GCM) 10K type strain sequencing project: providing services to taxonomists for standard genome sequencing and annotation.</title>
        <authorList>
            <consortium name="The Broad Institute Genomics Platform"/>
            <consortium name="The Broad Institute Genome Sequencing Center for Infectious Disease"/>
            <person name="Wu L."/>
            <person name="Ma J."/>
        </authorList>
    </citation>
    <scope>NUCLEOTIDE SEQUENCE [LARGE SCALE GENOMIC DNA]</scope>
    <source>
        <strain evidence="4">CCUG 49560</strain>
    </source>
</reference>
<sequence length="178" mass="19444">MEERDARAETSAVRRGTMRLARRLRTERPEGGLSGAKLSVLGHLYRRGGMTPKAIAELERVQAQSMTRVLAELQREGMVSRDRDPHDGRQSLITITPQGRDVLVQDMASRDEWLARAMERHLSPAERRILHMAGEIMERLAEADTGTVTDTGTVIGSDTTSDSDSGSGSGSGSGEDAR</sequence>
<dbReference type="InterPro" id="IPR036390">
    <property type="entry name" value="WH_DNA-bd_sf"/>
</dbReference>
<evidence type="ECO:0000256" key="1">
    <source>
        <dbReference type="SAM" id="MobiDB-lite"/>
    </source>
</evidence>
<dbReference type="PROSITE" id="PS50995">
    <property type="entry name" value="HTH_MARR_2"/>
    <property type="match status" value="1"/>
</dbReference>
<dbReference type="EMBL" id="JBHSFN010000033">
    <property type="protein sequence ID" value="MFC4591501.1"/>
    <property type="molecule type" value="Genomic_DNA"/>
</dbReference>
<dbReference type="PANTHER" id="PTHR39515">
    <property type="entry name" value="CONSERVED PROTEIN"/>
    <property type="match status" value="1"/>
</dbReference>
<dbReference type="Pfam" id="PF12802">
    <property type="entry name" value="MarR_2"/>
    <property type="match status" value="1"/>
</dbReference>